<accession>A0ACC3SUF8</accession>
<dbReference type="Proteomes" id="UP001433508">
    <property type="component" value="Unassembled WGS sequence"/>
</dbReference>
<name>A0ACC3SUF8_LIPKO</name>
<dbReference type="EMBL" id="MU971424">
    <property type="protein sequence ID" value="KAK9235253.1"/>
    <property type="molecule type" value="Genomic_DNA"/>
</dbReference>
<organism evidence="1 2">
    <name type="scientific">Lipomyces kononenkoae</name>
    <name type="common">Yeast</name>
    <dbReference type="NCBI Taxonomy" id="34357"/>
    <lineage>
        <taxon>Eukaryota</taxon>
        <taxon>Fungi</taxon>
        <taxon>Dikarya</taxon>
        <taxon>Ascomycota</taxon>
        <taxon>Saccharomycotina</taxon>
        <taxon>Lipomycetes</taxon>
        <taxon>Lipomycetales</taxon>
        <taxon>Lipomycetaceae</taxon>
        <taxon>Lipomyces</taxon>
    </lineage>
</organism>
<gene>
    <name evidence="1" type="ORF">V1525DRAFT_410574</name>
</gene>
<reference evidence="2" key="1">
    <citation type="journal article" date="2024" name="Front. Bioeng. Biotechnol.">
        <title>Genome-scale model development and genomic sequencing of the oleaginous clade Lipomyces.</title>
        <authorList>
            <person name="Czajka J.J."/>
            <person name="Han Y."/>
            <person name="Kim J."/>
            <person name="Mondo S.J."/>
            <person name="Hofstad B.A."/>
            <person name="Robles A."/>
            <person name="Haridas S."/>
            <person name="Riley R."/>
            <person name="LaButti K."/>
            <person name="Pangilinan J."/>
            <person name="Andreopoulos W."/>
            <person name="Lipzen A."/>
            <person name="Yan J."/>
            <person name="Wang M."/>
            <person name="Ng V."/>
            <person name="Grigoriev I.V."/>
            <person name="Spatafora J.W."/>
            <person name="Magnuson J.K."/>
            <person name="Baker S.E."/>
            <person name="Pomraning K.R."/>
        </authorList>
    </citation>
    <scope>NUCLEOTIDE SEQUENCE [LARGE SCALE GENOMIC DNA]</scope>
    <source>
        <strain evidence="2">CBS 7786</strain>
    </source>
</reference>
<evidence type="ECO:0000313" key="2">
    <source>
        <dbReference type="Proteomes" id="UP001433508"/>
    </source>
</evidence>
<protein>
    <submittedName>
        <fullName evidence="1">Uncharacterized protein</fullName>
    </submittedName>
</protein>
<proteinExistence type="predicted"/>
<evidence type="ECO:0000313" key="1">
    <source>
        <dbReference type="EMBL" id="KAK9235253.1"/>
    </source>
</evidence>
<sequence>MPNPDLLNQIRSISSYPAVVCRSLLWFFGTSSFSRFWFFGLPLGTSSAHSCFLCARFLLVVARRLLLSSRFALSSSFLELTVSSSGMPHTYLSRGFSCVVFLICFFGHLCPWLFPLLVL</sequence>
<keyword evidence="2" id="KW-1185">Reference proteome</keyword>
<comment type="caution">
    <text evidence="1">The sequence shown here is derived from an EMBL/GenBank/DDBJ whole genome shotgun (WGS) entry which is preliminary data.</text>
</comment>